<evidence type="ECO:0000313" key="1">
    <source>
        <dbReference type="EMBL" id="PSU96851.1"/>
    </source>
</evidence>
<organism evidence="1 2">
    <name type="scientific">Photobacterium kishitanii</name>
    <dbReference type="NCBI Taxonomy" id="318456"/>
    <lineage>
        <taxon>Bacteria</taxon>
        <taxon>Pseudomonadati</taxon>
        <taxon>Pseudomonadota</taxon>
        <taxon>Gammaproteobacteria</taxon>
        <taxon>Vibrionales</taxon>
        <taxon>Vibrionaceae</taxon>
        <taxon>Photobacterium</taxon>
    </lineage>
</organism>
<protein>
    <submittedName>
        <fullName evidence="1">Uncharacterized protein</fullName>
    </submittedName>
</protein>
<name>A0A0B7JDE6_9GAMM</name>
<dbReference type="RefSeq" id="WP_036794975.1">
    <property type="nucleotide sequence ID" value="NZ_JAUZMV010000001.1"/>
</dbReference>
<proteinExistence type="predicted"/>
<dbReference type="eggNOG" id="ENOG5031N9S">
    <property type="taxonomic scope" value="Bacteria"/>
</dbReference>
<dbReference type="EMBL" id="PYNF01000014">
    <property type="protein sequence ID" value="PSU96851.1"/>
    <property type="molecule type" value="Genomic_DNA"/>
</dbReference>
<accession>A0A0B7JDE6</accession>
<evidence type="ECO:0000313" key="2">
    <source>
        <dbReference type="Proteomes" id="UP000241426"/>
    </source>
</evidence>
<gene>
    <name evidence="1" type="ORF">C9J27_16010</name>
</gene>
<comment type="caution">
    <text evidence="1">The sequence shown here is derived from an EMBL/GenBank/DDBJ whole genome shotgun (WGS) entry which is preliminary data.</text>
</comment>
<accession>A0A2T3KFM5</accession>
<dbReference type="GeneID" id="29944214"/>
<sequence>MHSKIIENHDELIHWMRLVENTYGRSILTDTAIHFVSGTYDDGTTGHMIEIFDLDDAIIASSAVSHELAEFANKMNSVVQQQGSQSLAASRAVMH</sequence>
<reference evidence="1 2" key="1">
    <citation type="submission" date="2018-01" db="EMBL/GenBank/DDBJ databases">
        <title>Whole genome sequencing of Histamine producing bacteria.</title>
        <authorList>
            <person name="Butler K."/>
        </authorList>
    </citation>
    <scope>NUCLEOTIDE SEQUENCE [LARGE SCALE GENOMIC DNA]</scope>
    <source>
        <strain evidence="1 2">FS-7.2</strain>
    </source>
</reference>
<dbReference type="Proteomes" id="UP000241426">
    <property type="component" value="Unassembled WGS sequence"/>
</dbReference>
<dbReference type="AlphaFoldDB" id="A0A0B7JDE6"/>